<name>A0A2N9IXN1_FAGSY</name>
<accession>A0A2N9IXN1</accession>
<dbReference type="EMBL" id="OIVN01006255">
    <property type="protein sequence ID" value="SPD29020.1"/>
    <property type="molecule type" value="Genomic_DNA"/>
</dbReference>
<protein>
    <submittedName>
        <fullName evidence="1">Uncharacterized protein</fullName>
    </submittedName>
</protein>
<sequence>MAVSLEAFAMAGMDYLEFAVDAEEWEQDLVQPPPHLLVEEEEPGEEIRRDSRYAFPMTHICPRPHAKDDGDDEDRVMDKRMPKWLKSIKLMVTAIIRLLKIIRMKVQKRFKSS</sequence>
<proteinExistence type="predicted"/>
<dbReference type="AlphaFoldDB" id="A0A2N9IXN1"/>
<reference evidence="1" key="1">
    <citation type="submission" date="2018-02" db="EMBL/GenBank/DDBJ databases">
        <authorList>
            <person name="Cohen D.B."/>
            <person name="Kent A.D."/>
        </authorList>
    </citation>
    <scope>NUCLEOTIDE SEQUENCE</scope>
</reference>
<gene>
    <name evidence="1" type="ORF">FSB_LOCUS56902</name>
</gene>
<organism evidence="1">
    <name type="scientific">Fagus sylvatica</name>
    <name type="common">Beechnut</name>
    <dbReference type="NCBI Taxonomy" id="28930"/>
    <lineage>
        <taxon>Eukaryota</taxon>
        <taxon>Viridiplantae</taxon>
        <taxon>Streptophyta</taxon>
        <taxon>Embryophyta</taxon>
        <taxon>Tracheophyta</taxon>
        <taxon>Spermatophyta</taxon>
        <taxon>Magnoliopsida</taxon>
        <taxon>eudicotyledons</taxon>
        <taxon>Gunneridae</taxon>
        <taxon>Pentapetalae</taxon>
        <taxon>rosids</taxon>
        <taxon>fabids</taxon>
        <taxon>Fagales</taxon>
        <taxon>Fagaceae</taxon>
        <taxon>Fagus</taxon>
    </lineage>
</organism>
<evidence type="ECO:0000313" key="1">
    <source>
        <dbReference type="EMBL" id="SPD29020.1"/>
    </source>
</evidence>